<feature type="chain" id="PRO_5014833962" evidence="2">
    <location>
        <begin position="34"/>
        <end position="544"/>
    </location>
</feature>
<evidence type="ECO:0000256" key="2">
    <source>
        <dbReference type="SAM" id="SignalP"/>
    </source>
</evidence>
<evidence type="ECO:0000256" key="1">
    <source>
        <dbReference type="SAM" id="MobiDB-lite"/>
    </source>
</evidence>
<dbReference type="EMBL" id="NFEZ01000003">
    <property type="protein sequence ID" value="PLT47596.1"/>
    <property type="molecule type" value="Genomic_DNA"/>
</dbReference>
<reference evidence="3 4" key="1">
    <citation type="submission" date="2017-05" db="EMBL/GenBank/DDBJ databases">
        <title>Functional genome analysis of Paenibacillus pasadenensis strain R16: insights on endophytic life style and antifungal activity.</title>
        <authorList>
            <person name="Passera A."/>
            <person name="Marcolungo L."/>
            <person name="Casati P."/>
            <person name="Brasca M."/>
            <person name="Quaglino F."/>
            <person name="Delledonne M."/>
        </authorList>
    </citation>
    <scope>NUCLEOTIDE SEQUENCE [LARGE SCALE GENOMIC DNA]</scope>
    <source>
        <strain evidence="3 4">R16</strain>
    </source>
</reference>
<dbReference type="ESTHER" id="9bacl-a0a2n5nb66">
    <property type="family name" value="BlEst2-lipase-like"/>
</dbReference>
<evidence type="ECO:0000313" key="3">
    <source>
        <dbReference type="EMBL" id="PLT47596.1"/>
    </source>
</evidence>
<keyword evidence="2" id="KW-0732">Signal</keyword>
<feature type="region of interest" description="Disordered" evidence="1">
    <location>
        <begin position="307"/>
        <end position="327"/>
    </location>
</feature>
<dbReference type="AlphaFoldDB" id="A0A2N5NB66"/>
<proteinExistence type="predicted"/>
<dbReference type="RefSeq" id="WP_101808185.1">
    <property type="nucleotide sequence ID" value="NZ_NFEZ01000003.1"/>
</dbReference>
<feature type="signal peptide" evidence="2">
    <location>
        <begin position="1"/>
        <end position="33"/>
    </location>
</feature>
<keyword evidence="4" id="KW-1185">Reference proteome</keyword>
<feature type="compositionally biased region" description="Low complexity" evidence="1">
    <location>
        <begin position="312"/>
        <end position="323"/>
    </location>
</feature>
<keyword evidence="3" id="KW-0378">Hydrolase</keyword>
<accession>A0A2N5NB66</accession>
<sequence>MSIRRLAASARSKAPLAAALLTLSLLAAVPVHAAPSAPRLHQENAAGQAGNWYTGAVPPQSSSKPVLLFVQGLHSTMDRWTLEDSYYEAAYNAGYRTAFVQLKDADGDGGSMWTNGALLASVIRKVAAYYNVPKLNVIAHSKGGIDTQAALVHYGASPYVNVVHQLSTPNLGSELADMAYGSWTSWLGSIIGQQDDAVYSLQTSYMAGFRSQTDARPEVQATRTYMSGGMGDDGIFTSYWFAHAVLPGEDDGAVSLYSALGLPYGIQSFTKNISHSAMARASQTWSLVRPKLALPAASLAGGLQASGGGPAAGEALPEAASGSRQAGADEPAGLILRGGALDGSASASFPLESGLTSLSLEVMTAQAGSTAILLSPSGQAHAAEAAPPDSASADVFAGAVRRVFHINQPDPGEWKLQLGGSGDAYFALARLDSPSTMRIAAPKKLYRPGEPVALSVDLGKPVQGLFKKPSLTKSIPGRSSASLRTLPDAAIAGSAASVSLTAPYEPGIYNLSFDAEGVNARGERVVRSVNYNFAVLDPQGKVGP</sequence>
<dbReference type="Proteomes" id="UP000234789">
    <property type="component" value="Unassembled WGS sequence"/>
</dbReference>
<comment type="caution">
    <text evidence="3">The sequence shown here is derived from an EMBL/GenBank/DDBJ whole genome shotgun (WGS) entry which is preliminary data.</text>
</comment>
<organism evidence="3 4">
    <name type="scientific">Paenibacillus pasadenensis</name>
    <dbReference type="NCBI Taxonomy" id="217090"/>
    <lineage>
        <taxon>Bacteria</taxon>
        <taxon>Bacillati</taxon>
        <taxon>Bacillota</taxon>
        <taxon>Bacilli</taxon>
        <taxon>Bacillales</taxon>
        <taxon>Paenibacillaceae</taxon>
        <taxon>Paenibacillus</taxon>
    </lineage>
</organism>
<evidence type="ECO:0000313" key="4">
    <source>
        <dbReference type="Proteomes" id="UP000234789"/>
    </source>
</evidence>
<dbReference type="Gene3D" id="3.40.50.1820">
    <property type="entry name" value="alpha/beta hydrolase"/>
    <property type="match status" value="1"/>
</dbReference>
<gene>
    <name evidence="3" type="ORF">B8V81_1820</name>
</gene>
<dbReference type="GO" id="GO:0016787">
    <property type="term" value="F:hydrolase activity"/>
    <property type="evidence" value="ECO:0007669"/>
    <property type="project" value="UniProtKB-KW"/>
</dbReference>
<name>A0A2N5NB66_9BACL</name>
<protein>
    <submittedName>
        <fullName evidence="3">Alpha/beta hydrolase</fullName>
    </submittedName>
</protein>
<dbReference type="SUPFAM" id="SSF53474">
    <property type="entry name" value="alpha/beta-Hydrolases"/>
    <property type="match status" value="1"/>
</dbReference>
<dbReference type="InterPro" id="IPR029058">
    <property type="entry name" value="AB_hydrolase_fold"/>
</dbReference>